<dbReference type="GO" id="GO:0055085">
    <property type="term" value="P:transmembrane transport"/>
    <property type="evidence" value="ECO:0007669"/>
    <property type="project" value="InterPro"/>
</dbReference>
<dbReference type="AlphaFoldDB" id="A0A290QHT6"/>
<evidence type="ECO:0000256" key="6">
    <source>
        <dbReference type="ARBA" id="ARBA00022692"/>
    </source>
</evidence>
<dbReference type="InterPro" id="IPR051045">
    <property type="entry name" value="TonB-dependent_transducer"/>
</dbReference>
<sequence>MKSFAAVRITTSLTLLACALLIAACQSKPAPPTALTAEPPPPPTGILSATEVDQAPRLLKYPPPRPDYPADMRRENISGSATVRFIITHDARIIDITVIQATHPSFGDAAARAIARWQYSPAVKDGQPIACYLSVPVVFDITGKGAP</sequence>
<comment type="similarity">
    <text evidence="2">Belongs to the TonB family.</text>
</comment>
<evidence type="ECO:0000256" key="2">
    <source>
        <dbReference type="ARBA" id="ARBA00006555"/>
    </source>
</evidence>
<organism evidence="12 13">
    <name type="scientific">Nibricoccus aquaticus</name>
    <dbReference type="NCBI Taxonomy" id="2576891"/>
    <lineage>
        <taxon>Bacteria</taxon>
        <taxon>Pseudomonadati</taxon>
        <taxon>Verrucomicrobiota</taxon>
        <taxon>Opitutia</taxon>
        <taxon>Opitutales</taxon>
        <taxon>Opitutaceae</taxon>
        <taxon>Nibricoccus</taxon>
    </lineage>
</organism>
<dbReference type="EMBL" id="CP023344">
    <property type="protein sequence ID" value="ATC63921.1"/>
    <property type="molecule type" value="Genomic_DNA"/>
</dbReference>
<dbReference type="RefSeq" id="WP_096055553.1">
    <property type="nucleotide sequence ID" value="NZ_CP023344.1"/>
</dbReference>
<dbReference type="NCBIfam" id="TIGR01352">
    <property type="entry name" value="tonB_Cterm"/>
    <property type="match status" value="1"/>
</dbReference>
<keyword evidence="6" id="KW-0812">Transmembrane</keyword>
<keyword evidence="5" id="KW-0997">Cell inner membrane</keyword>
<keyword evidence="7" id="KW-0653">Protein transport</keyword>
<evidence type="ECO:0000256" key="8">
    <source>
        <dbReference type="ARBA" id="ARBA00022989"/>
    </source>
</evidence>
<evidence type="ECO:0000259" key="11">
    <source>
        <dbReference type="PROSITE" id="PS52015"/>
    </source>
</evidence>
<evidence type="ECO:0000256" key="5">
    <source>
        <dbReference type="ARBA" id="ARBA00022519"/>
    </source>
</evidence>
<dbReference type="OrthoDB" id="190720at2"/>
<dbReference type="PROSITE" id="PS51257">
    <property type="entry name" value="PROKAR_LIPOPROTEIN"/>
    <property type="match status" value="1"/>
</dbReference>
<evidence type="ECO:0000256" key="3">
    <source>
        <dbReference type="ARBA" id="ARBA00022448"/>
    </source>
</evidence>
<dbReference type="PROSITE" id="PS52015">
    <property type="entry name" value="TONB_CTD"/>
    <property type="match status" value="1"/>
</dbReference>
<feature type="signal peptide" evidence="10">
    <location>
        <begin position="1"/>
        <end position="30"/>
    </location>
</feature>
<dbReference type="InterPro" id="IPR037682">
    <property type="entry name" value="TonB_C"/>
</dbReference>
<dbReference type="PANTHER" id="PTHR33446">
    <property type="entry name" value="PROTEIN TONB-RELATED"/>
    <property type="match status" value="1"/>
</dbReference>
<protein>
    <recommendedName>
        <fullName evidence="11">TonB C-terminal domain-containing protein</fullName>
    </recommendedName>
</protein>
<evidence type="ECO:0000313" key="13">
    <source>
        <dbReference type="Proteomes" id="UP000217265"/>
    </source>
</evidence>
<dbReference type="Pfam" id="PF03544">
    <property type="entry name" value="TonB_C"/>
    <property type="match status" value="1"/>
</dbReference>
<name>A0A290QHT6_9BACT</name>
<feature type="domain" description="TonB C-terminal" evidence="11">
    <location>
        <begin position="53"/>
        <end position="147"/>
    </location>
</feature>
<keyword evidence="9" id="KW-0472">Membrane</keyword>
<feature type="chain" id="PRO_5013330237" description="TonB C-terminal domain-containing protein" evidence="10">
    <location>
        <begin position="31"/>
        <end position="147"/>
    </location>
</feature>
<keyword evidence="10" id="KW-0732">Signal</keyword>
<evidence type="ECO:0000256" key="1">
    <source>
        <dbReference type="ARBA" id="ARBA00004383"/>
    </source>
</evidence>
<dbReference type="KEGG" id="vbh:CMV30_08130"/>
<evidence type="ECO:0000256" key="4">
    <source>
        <dbReference type="ARBA" id="ARBA00022475"/>
    </source>
</evidence>
<gene>
    <name evidence="12" type="ORF">CMV30_08130</name>
</gene>
<keyword evidence="4" id="KW-1003">Cell membrane</keyword>
<dbReference type="Gene3D" id="3.30.1150.10">
    <property type="match status" value="1"/>
</dbReference>
<dbReference type="Proteomes" id="UP000217265">
    <property type="component" value="Chromosome"/>
</dbReference>
<evidence type="ECO:0000256" key="7">
    <source>
        <dbReference type="ARBA" id="ARBA00022927"/>
    </source>
</evidence>
<accession>A0A290QHT6</accession>
<dbReference type="InterPro" id="IPR006260">
    <property type="entry name" value="TonB/TolA_C"/>
</dbReference>
<keyword evidence="3" id="KW-0813">Transport</keyword>
<evidence type="ECO:0000256" key="10">
    <source>
        <dbReference type="SAM" id="SignalP"/>
    </source>
</evidence>
<comment type="subcellular location">
    <subcellularLocation>
        <location evidence="1">Cell inner membrane</location>
        <topology evidence="1">Single-pass membrane protein</topology>
        <orientation evidence="1">Periplasmic side</orientation>
    </subcellularLocation>
</comment>
<keyword evidence="13" id="KW-1185">Reference proteome</keyword>
<evidence type="ECO:0000313" key="12">
    <source>
        <dbReference type="EMBL" id="ATC63921.1"/>
    </source>
</evidence>
<reference evidence="12 13" key="1">
    <citation type="submission" date="2017-09" db="EMBL/GenBank/DDBJ databases">
        <title>Complete genome sequence of Verrucomicrobial strain HZ-65, isolated from freshwater.</title>
        <authorList>
            <person name="Choi A."/>
        </authorList>
    </citation>
    <scope>NUCLEOTIDE SEQUENCE [LARGE SCALE GENOMIC DNA]</scope>
    <source>
        <strain evidence="12 13">HZ-65</strain>
    </source>
</reference>
<dbReference type="GO" id="GO:0005886">
    <property type="term" value="C:plasma membrane"/>
    <property type="evidence" value="ECO:0007669"/>
    <property type="project" value="UniProtKB-SubCell"/>
</dbReference>
<keyword evidence="8" id="KW-1133">Transmembrane helix</keyword>
<proteinExistence type="inferred from homology"/>
<dbReference type="SUPFAM" id="SSF74653">
    <property type="entry name" value="TolA/TonB C-terminal domain"/>
    <property type="match status" value="1"/>
</dbReference>
<dbReference type="GO" id="GO:0015031">
    <property type="term" value="P:protein transport"/>
    <property type="evidence" value="ECO:0007669"/>
    <property type="project" value="UniProtKB-KW"/>
</dbReference>
<evidence type="ECO:0000256" key="9">
    <source>
        <dbReference type="ARBA" id="ARBA00023136"/>
    </source>
</evidence>